<evidence type="ECO:0000259" key="1">
    <source>
        <dbReference type="Pfam" id="PF05699"/>
    </source>
</evidence>
<dbReference type="Pfam" id="PF05699">
    <property type="entry name" value="Dimer_Tnp_hAT"/>
    <property type="match status" value="1"/>
</dbReference>
<reference evidence="2 3" key="1">
    <citation type="submission" date="2023-02" db="EMBL/GenBank/DDBJ databases">
        <title>LHISI_Scaffold_Assembly.</title>
        <authorList>
            <person name="Stuart O.P."/>
            <person name="Cleave R."/>
            <person name="Magrath M.J.L."/>
            <person name="Mikheyev A.S."/>
        </authorList>
    </citation>
    <scope>NUCLEOTIDE SEQUENCE [LARGE SCALE GENOMIC DNA]</scope>
    <source>
        <strain evidence="2">Daus_M_001</strain>
        <tissue evidence="2">Leg muscle</tissue>
    </source>
</reference>
<sequence length="98" mass="11311">MERKNVSKAELKEMELAALVKETRLFYPAIKQALHTSPVQPCTTCTIEKSFSTLRTVKTWLRSRMTGNRLVDLCIISEHKKTVLEAKNKFEKVNFVKV</sequence>
<proteinExistence type="predicted"/>
<gene>
    <name evidence="2" type="ORF">PR048_023737</name>
</gene>
<dbReference type="InterPro" id="IPR008906">
    <property type="entry name" value="HATC_C_dom"/>
</dbReference>
<name>A0ABQ9GUX2_9NEOP</name>
<feature type="domain" description="HAT C-terminal dimerisation" evidence="1">
    <location>
        <begin position="4"/>
        <end position="74"/>
    </location>
</feature>
<organism evidence="2 3">
    <name type="scientific">Dryococelus australis</name>
    <dbReference type="NCBI Taxonomy" id="614101"/>
    <lineage>
        <taxon>Eukaryota</taxon>
        <taxon>Metazoa</taxon>
        <taxon>Ecdysozoa</taxon>
        <taxon>Arthropoda</taxon>
        <taxon>Hexapoda</taxon>
        <taxon>Insecta</taxon>
        <taxon>Pterygota</taxon>
        <taxon>Neoptera</taxon>
        <taxon>Polyneoptera</taxon>
        <taxon>Phasmatodea</taxon>
        <taxon>Verophasmatodea</taxon>
        <taxon>Anareolatae</taxon>
        <taxon>Phasmatidae</taxon>
        <taxon>Eurycanthinae</taxon>
        <taxon>Dryococelus</taxon>
    </lineage>
</organism>
<accession>A0ABQ9GUX2</accession>
<evidence type="ECO:0000313" key="2">
    <source>
        <dbReference type="EMBL" id="KAJ8875836.1"/>
    </source>
</evidence>
<protein>
    <recommendedName>
        <fullName evidence="1">HAT C-terminal dimerisation domain-containing protein</fullName>
    </recommendedName>
</protein>
<keyword evidence="3" id="KW-1185">Reference proteome</keyword>
<dbReference type="Proteomes" id="UP001159363">
    <property type="component" value="Chromosome 8"/>
</dbReference>
<dbReference type="EMBL" id="JARBHB010000009">
    <property type="protein sequence ID" value="KAJ8875836.1"/>
    <property type="molecule type" value="Genomic_DNA"/>
</dbReference>
<comment type="caution">
    <text evidence="2">The sequence shown here is derived from an EMBL/GenBank/DDBJ whole genome shotgun (WGS) entry which is preliminary data.</text>
</comment>
<evidence type="ECO:0000313" key="3">
    <source>
        <dbReference type="Proteomes" id="UP001159363"/>
    </source>
</evidence>